<evidence type="ECO:0000313" key="1">
    <source>
        <dbReference type="EMBL" id="KAL1528706.1"/>
    </source>
</evidence>
<comment type="caution">
    <text evidence="1">The sequence shown here is derived from an EMBL/GenBank/DDBJ whole genome shotgun (WGS) entry which is preliminary data.</text>
</comment>
<proteinExistence type="predicted"/>
<organism evidence="1 2">
    <name type="scientific">Prymnesium parvum</name>
    <name type="common">Toxic golden alga</name>
    <dbReference type="NCBI Taxonomy" id="97485"/>
    <lineage>
        <taxon>Eukaryota</taxon>
        <taxon>Haptista</taxon>
        <taxon>Haptophyta</taxon>
        <taxon>Prymnesiophyceae</taxon>
        <taxon>Prymnesiales</taxon>
        <taxon>Prymnesiaceae</taxon>
        <taxon>Prymnesium</taxon>
    </lineage>
</organism>
<dbReference type="Proteomes" id="UP001515480">
    <property type="component" value="Unassembled WGS sequence"/>
</dbReference>
<protein>
    <submittedName>
        <fullName evidence="1">Uncharacterized protein</fullName>
    </submittedName>
</protein>
<dbReference type="AlphaFoldDB" id="A0AB34K752"/>
<sequence length="252" mass="27795">MAGCFRSKPPSFEQAAVPQRCRGVEAPFQLVASTLIQPADVACSERYSSLLECAGKTWLLRRVEMRSGNQNSVNSDTWQTVLRTKRLRGSEDGFTPSHVTLPNTLNMSHNAAFLCDDGKIVAWGGRRKAAFPRKPYEERGIYRAVGTPMGSTIQWSRPQLVLDGSRSSGCTELRAAVGMTCEFDGKLSVTRHDSRVLLFARANLGRCGGHRAVQVTSSADGVLGWTRWRTLQFDGVSEEDSVYFAASIRGMR</sequence>
<keyword evidence="2" id="KW-1185">Reference proteome</keyword>
<gene>
    <name evidence="1" type="ORF">AB1Y20_010040</name>
</gene>
<reference evidence="1 2" key="1">
    <citation type="journal article" date="2024" name="Science">
        <title>Giant polyketide synthase enzymes in the biosynthesis of giant marine polyether toxins.</title>
        <authorList>
            <person name="Fallon T.R."/>
            <person name="Shende V.V."/>
            <person name="Wierzbicki I.H."/>
            <person name="Pendleton A.L."/>
            <person name="Watervoot N.F."/>
            <person name="Auber R.P."/>
            <person name="Gonzalez D.J."/>
            <person name="Wisecaver J.H."/>
            <person name="Moore B.S."/>
        </authorList>
    </citation>
    <scope>NUCLEOTIDE SEQUENCE [LARGE SCALE GENOMIC DNA]</scope>
    <source>
        <strain evidence="1 2">12B1</strain>
    </source>
</reference>
<name>A0AB34K752_PRYPA</name>
<dbReference type="EMBL" id="JBGBPQ010000002">
    <property type="protein sequence ID" value="KAL1528706.1"/>
    <property type="molecule type" value="Genomic_DNA"/>
</dbReference>
<accession>A0AB34K752</accession>
<evidence type="ECO:0000313" key="2">
    <source>
        <dbReference type="Proteomes" id="UP001515480"/>
    </source>
</evidence>